<evidence type="ECO:0000313" key="2">
    <source>
        <dbReference type="Proteomes" id="UP000188533"/>
    </source>
</evidence>
<dbReference type="EMBL" id="BDGU01000981">
    <property type="protein sequence ID" value="GAW09040.1"/>
    <property type="molecule type" value="Genomic_DNA"/>
</dbReference>
<name>A0A1Q3EPA0_LENED</name>
<dbReference type="Proteomes" id="UP000188533">
    <property type="component" value="Unassembled WGS sequence"/>
</dbReference>
<evidence type="ECO:0000313" key="1">
    <source>
        <dbReference type="EMBL" id="GAW09040.1"/>
    </source>
</evidence>
<protein>
    <submittedName>
        <fullName evidence="1">Uncharacterized protein</fullName>
    </submittedName>
</protein>
<dbReference type="AlphaFoldDB" id="A0A1Q3EPA0"/>
<sequence>MYSYAEALIKLSKPTTLTYHTGSCEVEPGIYWHWNAFSITHSTQNFSTSYFSAPAFWYAKPLTSYLHSGSTDLDPLLPGQTQLS</sequence>
<reference evidence="1 2" key="2">
    <citation type="submission" date="2017-02" db="EMBL/GenBank/DDBJ databases">
        <title>A genome survey and senescence transcriptome analysis in Lentinula edodes.</title>
        <authorList>
            <person name="Sakamoto Y."/>
            <person name="Nakade K."/>
            <person name="Sato S."/>
            <person name="Yoshida Y."/>
            <person name="Miyazaki K."/>
            <person name="Natsume S."/>
            <person name="Konno N."/>
        </authorList>
    </citation>
    <scope>NUCLEOTIDE SEQUENCE [LARGE SCALE GENOMIC DNA]</scope>
    <source>
        <strain evidence="1 2">NBRC 111202</strain>
    </source>
</reference>
<gene>
    <name evidence="1" type="ORF">LENED_011167</name>
</gene>
<accession>A0A1Q3EPA0</accession>
<proteinExistence type="predicted"/>
<reference evidence="1 2" key="1">
    <citation type="submission" date="2016-08" db="EMBL/GenBank/DDBJ databases">
        <authorList>
            <consortium name="Lentinula edodes genome sequencing consortium"/>
            <person name="Sakamoto Y."/>
            <person name="Nakade K."/>
            <person name="Sato S."/>
            <person name="Yoshida Y."/>
            <person name="Miyazaki K."/>
            <person name="Natsume S."/>
            <person name="Konno N."/>
        </authorList>
    </citation>
    <scope>NUCLEOTIDE SEQUENCE [LARGE SCALE GENOMIC DNA]</scope>
    <source>
        <strain evidence="1 2">NBRC 111202</strain>
    </source>
</reference>
<organism evidence="1 2">
    <name type="scientific">Lentinula edodes</name>
    <name type="common">Shiitake mushroom</name>
    <name type="synonym">Lentinus edodes</name>
    <dbReference type="NCBI Taxonomy" id="5353"/>
    <lineage>
        <taxon>Eukaryota</taxon>
        <taxon>Fungi</taxon>
        <taxon>Dikarya</taxon>
        <taxon>Basidiomycota</taxon>
        <taxon>Agaricomycotina</taxon>
        <taxon>Agaricomycetes</taxon>
        <taxon>Agaricomycetidae</taxon>
        <taxon>Agaricales</taxon>
        <taxon>Marasmiineae</taxon>
        <taxon>Omphalotaceae</taxon>
        <taxon>Lentinula</taxon>
    </lineage>
</organism>
<keyword evidence="2" id="KW-1185">Reference proteome</keyword>
<comment type="caution">
    <text evidence="1">The sequence shown here is derived from an EMBL/GenBank/DDBJ whole genome shotgun (WGS) entry which is preliminary data.</text>
</comment>